<accession>A0A1H9PE91</accession>
<dbReference type="PANTHER" id="PTHR43048:SF3">
    <property type="entry name" value="METHYLMALONYL-COA EPIMERASE, MITOCHONDRIAL"/>
    <property type="match status" value="1"/>
</dbReference>
<dbReference type="CDD" id="cd02071">
    <property type="entry name" value="MM_CoA_mut_B12_BD"/>
    <property type="match status" value="1"/>
</dbReference>
<dbReference type="RefSeq" id="WP_093071635.1">
    <property type="nucleotide sequence ID" value="NZ_FOGV01000001.1"/>
</dbReference>
<dbReference type="InterPro" id="IPR037523">
    <property type="entry name" value="VOC_core"/>
</dbReference>
<dbReference type="NCBIfam" id="TIGR00640">
    <property type="entry name" value="acid_CoA_mut_C"/>
    <property type="match status" value="1"/>
</dbReference>
<dbReference type="Gene3D" id="3.40.50.280">
    <property type="entry name" value="Cobalamin-binding domain"/>
    <property type="match status" value="1"/>
</dbReference>
<dbReference type="SUPFAM" id="SSF52242">
    <property type="entry name" value="Cobalamin (vitamin B12)-binding domain"/>
    <property type="match status" value="1"/>
</dbReference>
<dbReference type="GO" id="GO:0046491">
    <property type="term" value="P:L-methylmalonyl-CoA metabolic process"/>
    <property type="evidence" value="ECO:0007669"/>
    <property type="project" value="TreeGrafter"/>
</dbReference>
<evidence type="ECO:0000259" key="7">
    <source>
        <dbReference type="PROSITE" id="PS51332"/>
    </source>
</evidence>
<feature type="domain" description="VOC" evidence="8">
    <location>
        <begin position="145"/>
        <end position="273"/>
    </location>
</feature>
<reference evidence="10" key="1">
    <citation type="submission" date="2016-10" db="EMBL/GenBank/DDBJ databases">
        <authorList>
            <person name="de Groot N.N."/>
        </authorList>
    </citation>
    <scope>NUCLEOTIDE SEQUENCE [LARGE SCALE GENOMIC DNA]</scope>
    <source>
        <strain evidence="10">10nlg</strain>
    </source>
</reference>
<dbReference type="AlphaFoldDB" id="A0A1H9PE91"/>
<keyword evidence="4" id="KW-0479">Metal-binding</keyword>
<organism evidence="9 10">
    <name type="scientific">Salisediminibacterium halotolerans</name>
    <dbReference type="NCBI Taxonomy" id="517425"/>
    <lineage>
        <taxon>Bacteria</taxon>
        <taxon>Bacillati</taxon>
        <taxon>Bacillota</taxon>
        <taxon>Bacilli</taxon>
        <taxon>Bacillales</taxon>
        <taxon>Bacillaceae</taxon>
        <taxon>Salisediminibacterium</taxon>
    </lineage>
</organism>
<dbReference type="OrthoDB" id="9788468at2"/>
<keyword evidence="10" id="KW-1185">Reference proteome</keyword>
<evidence type="ECO:0000256" key="3">
    <source>
        <dbReference type="ARBA" id="ARBA00022628"/>
    </source>
</evidence>
<dbReference type="NCBIfam" id="TIGR03081">
    <property type="entry name" value="metmalonyl_epim"/>
    <property type="match status" value="1"/>
</dbReference>
<evidence type="ECO:0000256" key="1">
    <source>
        <dbReference type="ARBA" id="ARBA00001922"/>
    </source>
</evidence>
<comment type="cofactor">
    <cofactor evidence="1">
        <name>adenosylcob(III)alamin</name>
        <dbReference type="ChEBI" id="CHEBI:18408"/>
    </cofactor>
</comment>
<dbReference type="InterPro" id="IPR006159">
    <property type="entry name" value="Acid_CoA_mut_C"/>
</dbReference>
<dbReference type="SUPFAM" id="SSF54593">
    <property type="entry name" value="Glyoxalase/Bleomycin resistance protein/Dihydroxybiphenyl dioxygenase"/>
    <property type="match status" value="1"/>
</dbReference>
<dbReference type="GO" id="GO:0046872">
    <property type="term" value="F:metal ion binding"/>
    <property type="evidence" value="ECO:0007669"/>
    <property type="project" value="UniProtKB-KW"/>
</dbReference>
<dbReference type="Pfam" id="PF02310">
    <property type="entry name" value="B12-binding"/>
    <property type="match status" value="1"/>
</dbReference>
<gene>
    <name evidence="9" type="ORF">SAMN05444126_101171</name>
</gene>
<sequence length="292" mass="31487">MKKIRVLIAKPGLDGHDRGALVISQALRDAGMEVIYTGLRQSPQQIVQAAVQEDVDVIGLSSLSGAHNVLFPQVLDNLHTAGAEDILVFGGGVIPKEDIAVLEDKGVDKIFTPGTPTSVISAFIERAVRQTRDSGEADVLTPPAGIDHIGLAVKSIDEAADFYQRHFHVTAGETFSVPEQGVNVAFIPLGNARLELLEPLDEQSLIHRFIEKRGEGLHHVALAVSGIEARLLQLQKEGVRLIDEKPRRGAEGDDIAFLHPAAAFGTLIELVDDEEPAAETGERADGYVRKNQ</sequence>
<dbReference type="InterPro" id="IPR051785">
    <property type="entry name" value="MMCE/EMCE_epimerase"/>
</dbReference>
<dbReference type="InterPro" id="IPR006158">
    <property type="entry name" value="Cobalamin-bd"/>
</dbReference>
<proteinExistence type="inferred from homology"/>
<keyword evidence="5" id="KW-0413">Isomerase</keyword>
<comment type="caution">
    <text evidence="9">The sequence shown here is derived from an EMBL/GenBank/DDBJ whole genome shotgun (WGS) entry which is preliminary data.</text>
</comment>
<dbReference type="InterPro" id="IPR036724">
    <property type="entry name" value="Cobalamin-bd_sf"/>
</dbReference>
<keyword evidence="3" id="KW-0846">Cobalamin</keyword>
<dbReference type="CDD" id="cd07249">
    <property type="entry name" value="MMCE"/>
    <property type="match status" value="1"/>
</dbReference>
<dbReference type="GO" id="GO:0004493">
    <property type="term" value="F:methylmalonyl-CoA epimerase activity"/>
    <property type="evidence" value="ECO:0007669"/>
    <property type="project" value="TreeGrafter"/>
</dbReference>
<evidence type="ECO:0000256" key="2">
    <source>
        <dbReference type="ARBA" id="ARBA00009308"/>
    </source>
</evidence>
<keyword evidence="6" id="KW-0170">Cobalt</keyword>
<dbReference type="GO" id="GO:0031419">
    <property type="term" value="F:cobalamin binding"/>
    <property type="evidence" value="ECO:0007669"/>
    <property type="project" value="UniProtKB-KW"/>
</dbReference>
<evidence type="ECO:0000313" key="9">
    <source>
        <dbReference type="EMBL" id="SER46255.1"/>
    </source>
</evidence>
<protein>
    <submittedName>
        <fullName evidence="9">Methylmalonyl-CoA mutase, C-terminal domain</fullName>
    </submittedName>
</protein>
<dbReference type="InterPro" id="IPR029068">
    <property type="entry name" value="Glyas_Bleomycin-R_OHBP_Dase"/>
</dbReference>
<comment type="similarity">
    <text evidence="2">Belongs to the methylmalonyl-CoA epimerase family.</text>
</comment>
<dbReference type="EMBL" id="FOGV01000001">
    <property type="protein sequence ID" value="SER46255.1"/>
    <property type="molecule type" value="Genomic_DNA"/>
</dbReference>
<dbReference type="Gene3D" id="3.10.180.10">
    <property type="entry name" value="2,3-Dihydroxybiphenyl 1,2-Dioxygenase, domain 1"/>
    <property type="match status" value="1"/>
</dbReference>
<dbReference type="PROSITE" id="PS51819">
    <property type="entry name" value="VOC"/>
    <property type="match status" value="1"/>
</dbReference>
<dbReference type="PROSITE" id="PS51332">
    <property type="entry name" value="B12_BINDING"/>
    <property type="match status" value="1"/>
</dbReference>
<feature type="domain" description="B12-binding" evidence="7">
    <location>
        <begin position="3"/>
        <end position="134"/>
    </location>
</feature>
<evidence type="ECO:0000259" key="8">
    <source>
        <dbReference type="PROSITE" id="PS51819"/>
    </source>
</evidence>
<dbReference type="Proteomes" id="UP000199318">
    <property type="component" value="Unassembled WGS sequence"/>
</dbReference>
<evidence type="ECO:0000256" key="4">
    <source>
        <dbReference type="ARBA" id="ARBA00022723"/>
    </source>
</evidence>
<dbReference type="Pfam" id="PF13669">
    <property type="entry name" value="Glyoxalase_4"/>
    <property type="match status" value="1"/>
</dbReference>
<name>A0A1H9PE91_9BACI</name>
<dbReference type="InterPro" id="IPR017515">
    <property type="entry name" value="MeMalonyl-CoA_epimerase"/>
</dbReference>
<evidence type="ECO:0000313" key="10">
    <source>
        <dbReference type="Proteomes" id="UP000199318"/>
    </source>
</evidence>
<evidence type="ECO:0000256" key="5">
    <source>
        <dbReference type="ARBA" id="ARBA00023235"/>
    </source>
</evidence>
<dbReference type="PANTHER" id="PTHR43048">
    <property type="entry name" value="METHYLMALONYL-COA EPIMERASE"/>
    <property type="match status" value="1"/>
</dbReference>
<evidence type="ECO:0000256" key="6">
    <source>
        <dbReference type="ARBA" id="ARBA00023285"/>
    </source>
</evidence>
<dbReference type="STRING" id="1464123.SAMN05444126_101171"/>